<dbReference type="SUPFAM" id="SSF47616">
    <property type="entry name" value="GST C-terminal domain-like"/>
    <property type="match status" value="1"/>
</dbReference>
<dbReference type="InterPro" id="IPR036282">
    <property type="entry name" value="Glutathione-S-Trfase_C_sf"/>
</dbReference>
<keyword evidence="3" id="KW-0808">Transferase</keyword>
<dbReference type="SFLD" id="SFLDS00019">
    <property type="entry name" value="Glutathione_Transferase_(cytos"/>
    <property type="match status" value="1"/>
</dbReference>
<comment type="caution">
    <text evidence="3">The sequence shown here is derived from an EMBL/GenBank/DDBJ whole genome shotgun (WGS) entry which is preliminary data.</text>
</comment>
<dbReference type="EMBL" id="WQMS01000016">
    <property type="protein sequence ID" value="MVO79266.1"/>
    <property type="molecule type" value="Genomic_DNA"/>
</dbReference>
<dbReference type="Pfam" id="PF00043">
    <property type="entry name" value="GST_C"/>
    <property type="match status" value="1"/>
</dbReference>
<feature type="domain" description="GST N-terminal" evidence="1">
    <location>
        <begin position="1"/>
        <end position="81"/>
    </location>
</feature>
<dbReference type="InterPro" id="IPR010987">
    <property type="entry name" value="Glutathione-S-Trfase_C-like"/>
</dbReference>
<dbReference type="InterPro" id="IPR034345">
    <property type="entry name" value="Gtt2-like_N"/>
</dbReference>
<dbReference type="AlphaFoldDB" id="A0A6I4J4K1"/>
<dbReference type="SUPFAM" id="SSF52833">
    <property type="entry name" value="Thioredoxin-like"/>
    <property type="match status" value="1"/>
</dbReference>
<dbReference type="Gene3D" id="1.20.1050.10">
    <property type="match status" value="1"/>
</dbReference>
<evidence type="ECO:0000313" key="4">
    <source>
        <dbReference type="Proteomes" id="UP000441389"/>
    </source>
</evidence>
<feature type="domain" description="GST C-terminal" evidence="2">
    <location>
        <begin position="86"/>
        <end position="210"/>
    </location>
</feature>
<evidence type="ECO:0000313" key="3">
    <source>
        <dbReference type="EMBL" id="MVO79266.1"/>
    </source>
</evidence>
<dbReference type="InterPro" id="IPR036249">
    <property type="entry name" value="Thioredoxin-like_sf"/>
</dbReference>
<reference evidence="3 4" key="1">
    <citation type="submission" date="2019-12" db="EMBL/GenBank/DDBJ databases">
        <authorList>
            <person name="Huq M.A."/>
        </authorList>
    </citation>
    <scope>NUCLEOTIDE SEQUENCE [LARGE SCALE GENOMIC DNA]</scope>
    <source>
        <strain evidence="3 4">MAH-20</strain>
    </source>
</reference>
<dbReference type="PROSITE" id="PS50405">
    <property type="entry name" value="GST_CTER"/>
    <property type="match status" value="1"/>
</dbReference>
<dbReference type="PROSITE" id="PS50404">
    <property type="entry name" value="GST_NTER"/>
    <property type="match status" value="1"/>
</dbReference>
<gene>
    <name evidence="3" type="ORF">GON01_15140</name>
</gene>
<organism evidence="3 4">
    <name type="scientific">Sphingomonas horti</name>
    <dbReference type="NCBI Taxonomy" id="2682842"/>
    <lineage>
        <taxon>Bacteria</taxon>
        <taxon>Pseudomonadati</taxon>
        <taxon>Pseudomonadota</taxon>
        <taxon>Alphaproteobacteria</taxon>
        <taxon>Sphingomonadales</taxon>
        <taxon>Sphingomonadaceae</taxon>
        <taxon>Sphingomonas</taxon>
    </lineage>
</organism>
<dbReference type="InterPro" id="IPR004046">
    <property type="entry name" value="GST_C"/>
</dbReference>
<dbReference type="Gene3D" id="3.40.30.10">
    <property type="entry name" value="Glutaredoxin"/>
    <property type="match status" value="1"/>
</dbReference>
<dbReference type="CDD" id="cd03051">
    <property type="entry name" value="GST_N_GTT2_like"/>
    <property type="match status" value="1"/>
</dbReference>
<evidence type="ECO:0000259" key="2">
    <source>
        <dbReference type="PROSITE" id="PS50405"/>
    </source>
</evidence>
<protein>
    <submittedName>
        <fullName evidence="3">Glutathione S-transferase</fullName>
    </submittedName>
</protein>
<dbReference type="InterPro" id="IPR040079">
    <property type="entry name" value="Glutathione_S-Trfase"/>
</dbReference>
<dbReference type="PANTHER" id="PTHR44051:SF8">
    <property type="entry name" value="GLUTATHIONE S-TRANSFERASE GSTA"/>
    <property type="match status" value="1"/>
</dbReference>
<dbReference type="PANTHER" id="PTHR44051">
    <property type="entry name" value="GLUTATHIONE S-TRANSFERASE-RELATED"/>
    <property type="match status" value="1"/>
</dbReference>
<dbReference type="GO" id="GO:0016740">
    <property type="term" value="F:transferase activity"/>
    <property type="evidence" value="ECO:0007669"/>
    <property type="project" value="UniProtKB-KW"/>
</dbReference>
<accession>A0A6I4J4K1</accession>
<keyword evidence="4" id="KW-1185">Reference proteome</keyword>
<proteinExistence type="predicted"/>
<dbReference type="Pfam" id="PF13409">
    <property type="entry name" value="GST_N_2"/>
    <property type="match status" value="1"/>
</dbReference>
<dbReference type="SFLD" id="SFLDG00358">
    <property type="entry name" value="Main_(cytGST)"/>
    <property type="match status" value="1"/>
</dbReference>
<sequence length="210" mass="23551">MILYDAVWAPNPRRVRMYLAEKGISVDRRIVDLAGGENLREPFLSVNPRGTVPVLELDGDERIADSVAICRYLEALHPDPPLFGRDALEIGRIESWTRKIEAEGYAGVVFAFRNRNPRMADRALSGYWPAVPQLPELAMRGQNMWGWFVEMLDHHLDGRDWIATDTYSFADLTALMTVDFARATRLSDGSLPSALAAWHARASARPSAQA</sequence>
<dbReference type="Proteomes" id="UP000441389">
    <property type="component" value="Unassembled WGS sequence"/>
</dbReference>
<name>A0A6I4J4K1_9SPHN</name>
<dbReference type="InterPro" id="IPR004045">
    <property type="entry name" value="Glutathione_S-Trfase_N"/>
</dbReference>
<evidence type="ECO:0000259" key="1">
    <source>
        <dbReference type="PROSITE" id="PS50404"/>
    </source>
</evidence>